<keyword evidence="2" id="KW-1185">Reference proteome</keyword>
<dbReference type="HOGENOM" id="CLU_031778_0_0_6"/>
<dbReference type="KEGG" id="gsn:YC6258_03104"/>
<evidence type="ECO:0000313" key="1">
    <source>
        <dbReference type="EMBL" id="AJQ95140.1"/>
    </source>
</evidence>
<gene>
    <name evidence="1" type="ORF">YC6258_03104</name>
</gene>
<reference evidence="1 2" key="1">
    <citation type="submission" date="2014-01" db="EMBL/GenBank/DDBJ databases">
        <title>Full genme sequencing of cellulolytic bacterium Gynuella sunshinyii YC6258T gen. nov., sp. nov.</title>
        <authorList>
            <person name="Khan H."/>
            <person name="Chung E.J."/>
            <person name="Chung Y.R."/>
        </authorList>
    </citation>
    <scope>NUCLEOTIDE SEQUENCE [LARGE SCALE GENOMIC DNA]</scope>
    <source>
        <strain evidence="1 2">YC6258</strain>
    </source>
</reference>
<organism evidence="1 2">
    <name type="scientific">Gynuella sunshinyii YC6258</name>
    <dbReference type="NCBI Taxonomy" id="1445510"/>
    <lineage>
        <taxon>Bacteria</taxon>
        <taxon>Pseudomonadati</taxon>
        <taxon>Pseudomonadota</taxon>
        <taxon>Gammaproteobacteria</taxon>
        <taxon>Oceanospirillales</taxon>
        <taxon>Saccharospirillaceae</taxon>
        <taxon>Gynuella</taxon>
    </lineage>
</organism>
<protein>
    <submittedName>
        <fullName evidence="1">Uncharacterized protein</fullName>
    </submittedName>
</protein>
<dbReference type="AlphaFoldDB" id="A0A0C5V6T4"/>
<accession>A0A0C5V6T4</accession>
<evidence type="ECO:0000313" key="2">
    <source>
        <dbReference type="Proteomes" id="UP000032266"/>
    </source>
</evidence>
<dbReference type="Proteomes" id="UP000032266">
    <property type="component" value="Chromosome"/>
</dbReference>
<proteinExistence type="predicted"/>
<dbReference type="STRING" id="1445510.YC6258_03104"/>
<name>A0A0C5V6T4_9GAMM</name>
<sequence>MWADDFFSDIDTADVEPAGDSVSKPFGLSGWWQQKAAYSLEDQQRDFSRQQAGWSRLESSLQLQGDYRFSPETNVVLSGRLTHDWSPELHNADNDWFYQMSDSEVRDREWDWRLRDSFLQSKLGSVWIKGGYQTLAWGQLDSIQISDVLSTRDQRWPGQSELEDVRLPVPALKAEFSQADNRLILVGIVAAGSDRMSAAYADFDRMVELRQTGSAIDIDESKGFEWAFQYQRQLENADTRISAAQIYDNTPYPDRIDYALVNGYPVISSVHFKQDRFSMLSVDGSAVSGKWLWKGETGVQTGRKLAADLSAGAQEWLEKDRWLGGIGLERNIKDFTVTAEVNATHIFDYQEELVARQWEYGGMLRLRWNGYHDQLELQSSALWTNGDNGWILRQEGHWNYSNNWTFGLSLISYLAESKRQAFYAYRNSDVVMFDMRFHFP</sequence>
<dbReference type="EMBL" id="CP007142">
    <property type="protein sequence ID" value="AJQ95140.1"/>
    <property type="molecule type" value="Genomic_DNA"/>
</dbReference>